<feature type="region of interest" description="Disordered" evidence="1">
    <location>
        <begin position="75"/>
        <end position="98"/>
    </location>
</feature>
<dbReference type="EMBL" id="CAUOFW020007880">
    <property type="protein sequence ID" value="CAK9180956.1"/>
    <property type="molecule type" value="Genomic_DNA"/>
</dbReference>
<accession>A0ABC8UIT2</accession>
<dbReference type="Proteomes" id="UP001642360">
    <property type="component" value="Unassembled WGS sequence"/>
</dbReference>
<dbReference type="AlphaFoldDB" id="A0ABC8UIT2"/>
<keyword evidence="3" id="KW-1185">Reference proteome</keyword>
<proteinExistence type="predicted"/>
<protein>
    <submittedName>
        <fullName evidence="2">Uncharacterized protein</fullName>
    </submittedName>
</protein>
<feature type="compositionally biased region" description="Polar residues" evidence="1">
    <location>
        <begin position="15"/>
        <end position="34"/>
    </location>
</feature>
<comment type="caution">
    <text evidence="2">The sequence shown here is derived from an EMBL/GenBank/DDBJ whole genome shotgun (WGS) entry which is preliminary data.</text>
</comment>
<gene>
    <name evidence="2" type="ORF">ILEXP_LOCUS50980</name>
</gene>
<feature type="region of interest" description="Disordered" evidence="1">
    <location>
        <begin position="1"/>
        <end position="39"/>
    </location>
</feature>
<evidence type="ECO:0000313" key="3">
    <source>
        <dbReference type="Proteomes" id="UP001642360"/>
    </source>
</evidence>
<sequence length="98" mass="11144">MDTSNEIGTDGSLGQPKTNSGLNLNIKTQNSNSLRAPYPSKSPSLTWLLAFTTFDEEEEGELVENKAGKVVPVRRRRSCRKKREISEGDFKDQKRRRF</sequence>
<evidence type="ECO:0000313" key="2">
    <source>
        <dbReference type="EMBL" id="CAK9180956.1"/>
    </source>
</evidence>
<organism evidence="2 3">
    <name type="scientific">Ilex paraguariensis</name>
    <name type="common">yerba mate</name>
    <dbReference type="NCBI Taxonomy" id="185542"/>
    <lineage>
        <taxon>Eukaryota</taxon>
        <taxon>Viridiplantae</taxon>
        <taxon>Streptophyta</taxon>
        <taxon>Embryophyta</taxon>
        <taxon>Tracheophyta</taxon>
        <taxon>Spermatophyta</taxon>
        <taxon>Magnoliopsida</taxon>
        <taxon>eudicotyledons</taxon>
        <taxon>Gunneridae</taxon>
        <taxon>Pentapetalae</taxon>
        <taxon>asterids</taxon>
        <taxon>campanulids</taxon>
        <taxon>Aquifoliales</taxon>
        <taxon>Aquifoliaceae</taxon>
        <taxon>Ilex</taxon>
    </lineage>
</organism>
<feature type="non-terminal residue" evidence="2">
    <location>
        <position position="98"/>
    </location>
</feature>
<reference evidence="2 3" key="1">
    <citation type="submission" date="2024-02" db="EMBL/GenBank/DDBJ databases">
        <authorList>
            <person name="Vignale AGUSTIN F."/>
            <person name="Sosa J E."/>
            <person name="Modenutti C."/>
        </authorList>
    </citation>
    <scope>NUCLEOTIDE SEQUENCE [LARGE SCALE GENOMIC DNA]</scope>
</reference>
<name>A0ABC8UIT2_9AQUA</name>
<evidence type="ECO:0000256" key="1">
    <source>
        <dbReference type="SAM" id="MobiDB-lite"/>
    </source>
</evidence>